<gene>
    <name evidence="2" type="ORF">GALMADRAFT_1158652</name>
</gene>
<keyword evidence="1" id="KW-0472">Membrane</keyword>
<evidence type="ECO:0000313" key="3">
    <source>
        <dbReference type="Proteomes" id="UP000027222"/>
    </source>
</evidence>
<feature type="transmembrane region" description="Helical" evidence="1">
    <location>
        <begin position="91"/>
        <end position="113"/>
    </location>
</feature>
<evidence type="ECO:0000313" key="2">
    <source>
        <dbReference type="EMBL" id="KDR66373.1"/>
    </source>
</evidence>
<reference evidence="3" key="1">
    <citation type="journal article" date="2014" name="Proc. Natl. Acad. Sci. U.S.A.">
        <title>Extensive sampling of basidiomycete genomes demonstrates inadequacy of the white-rot/brown-rot paradigm for wood decay fungi.</title>
        <authorList>
            <person name="Riley R."/>
            <person name="Salamov A.A."/>
            <person name="Brown D.W."/>
            <person name="Nagy L.G."/>
            <person name="Floudas D."/>
            <person name="Held B.W."/>
            <person name="Levasseur A."/>
            <person name="Lombard V."/>
            <person name="Morin E."/>
            <person name="Otillar R."/>
            <person name="Lindquist E.A."/>
            <person name="Sun H."/>
            <person name="LaButti K.M."/>
            <person name="Schmutz J."/>
            <person name="Jabbour D."/>
            <person name="Luo H."/>
            <person name="Baker S.E."/>
            <person name="Pisabarro A.G."/>
            <person name="Walton J.D."/>
            <person name="Blanchette R.A."/>
            <person name="Henrissat B."/>
            <person name="Martin F."/>
            <person name="Cullen D."/>
            <person name="Hibbett D.S."/>
            <person name="Grigoriev I.V."/>
        </authorList>
    </citation>
    <scope>NUCLEOTIDE SEQUENCE [LARGE SCALE GENOMIC DNA]</scope>
    <source>
        <strain evidence="3">CBS 339.88</strain>
    </source>
</reference>
<organism evidence="2 3">
    <name type="scientific">Galerina marginata (strain CBS 339.88)</name>
    <dbReference type="NCBI Taxonomy" id="685588"/>
    <lineage>
        <taxon>Eukaryota</taxon>
        <taxon>Fungi</taxon>
        <taxon>Dikarya</taxon>
        <taxon>Basidiomycota</taxon>
        <taxon>Agaricomycotina</taxon>
        <taxon>Agaricomycetes</taxon>
        <taxon>Agaricomycetidae</taxon>
        <taxon>Agaricales</taxon>
        <taxon>Agaricineae</taxon>
        <taxon>Strophariaceae</taxon>
        <taxon>Galerina</taxon>
    </lineage>
</organism>
<name>A0A067SHY0_GALM3</name>
<evidence type="ECO:0000256" key="1">
    <source>
        <dbReference type="SAM" id="Phobius"/>
    </source>
</evidence>
<dbReference type="AlphaFoldDB" id="A0A067SHY0"/>
<feature type="transmembrane region" description="Helical" evidence="1">
    <location>
        <begin position="62"/>
        <end position="85"/>
    </location>
</feature>
<sequence>MLALNAYSLITPSPIARENGVIEFHVLALVTDLVVTCAFSLALQNLKANAFSPGMMAVLRRLLVFVATRGILLTALQAAHLALLLAESQNVLLGLSMHLTLDPVNILTMLVMLNSRDKLRESAENVEISAIDFMASRFTPA</sequence>
<keyword evidence="1" id="KW-0812">Transmembrane</keyword>
<dbReference type="EMBL" id="KL142424">
    <property type="protein sequence ID" value="KDR66373.1"/>
    <property type="molecule type" value="Genomic_DNA"/>
</dbReference>
<protein>
    <submittedName>
        <fullName evidence="2">Uncharacterized protein</fullName>
    </submittedName>
</protein>
<keyword evidence="1" id="KW-1133">Transmembrane helix</keyword>
<feature type="transmembrane region" description="Helical" evidence="1">
    <location>
        <begin position="20"/>
        <end position="41"/>
    </location>
</feature>
<keyword evidence="3" id="KW-1185">Reference proteome</keyword>
<proteinExistence type="predicted"/>
<dbReference type="Proteomes" id="UP000027222">
    <property type="component" value="Unassembled WGS sequence"/>
</dbReference>
<accession>A0A067SHY0</accession>
<dbReference type="STRING" id="685588.A0A067SHY0"/>
<dbReference type="HOGENOM" id="CLU_1825432_0_0_1"/>